<dbReference type="AlphaFoldDB" id="A0A371DRL0"/>
<sequence>MLSRVSGVLSERHVGLVAACVSRGIEDKSVLHLSRVQQTHRTHSRMLSWVPAFHRLHSHRVARRARCNLAVHMGLSLLLLLHILCKFHLGRVSGT</sequence>
<evidence type="ECO:0000313" key="2">
    <source>
        <dbReference type="Proteomes" id="UP000256964"/>
    </source>
</evidence>
<dbReference type="EMBL" id="KZ857383">
    <property type="protein sequence ID" value="RDX55179.1"/>
    <property type="molecule type" value="Genomic_DNA"/>
</dbReference>
<accession>A0A371DRL0</accession>
<dbReference type="Proteomes" id="UP000256964">
    <property type="component" value="Unassembled WGS sequence"/>
</dbReference>
<name>A0A371DRL0_9APHY</name>
<organism evidence="1 2">
    <name type="scientific">Lentinus brumalis</name>
    <dbReference type="NCBI Taxonomy" id="2498619"/>
    <lineage>
        <taxon>Eukaryota</taxon>
        <taxon>Fungi</taxon>
        <taxon>Dikarya</taxon>
        <taxon>Basidiomycota</taxon>
        <taxon>Agaricomycotina</taxon>
        <taxon>Agaricomycetes</taxon>
        <taxon>Polyporales</taxon>
        <taxon>Polyporaceae</taxon>
        <taxon>Lentinus</taxon>
    </lineage>
</organism>
<gene>
    <name evidence="1" type="ORF">OH76DRAFT_873331</name>
</gene>
<evidence type="ECO:0000313" key="1">
    <source>
        <dbReference type="EMBL" id="RDX55179.1"/>
    </source>
</evidence>
<keyword evidence="2" id="KW-1185">Reference proteome</keyword>
<reference evidence="1 2" key="1">
    <citation type="journal article" date="2018" name="Biotechnol. Biofuels">
        <title>Integrative visual omics of the white-rot fungus Polyporus brumalis exposes the biotechnological potential of its oxidative enzymes for delignifying raw plant biomass.</title>
        <authorList>
            <person name="Miyauchi S."/>
            <person name="Rancon A."/>
            <person name="Drula E."/>
            <person name="Hage H."/>
            <person name="Chaduli D."/>
            <person name="Favel A."/>
            <person name="Grisel S."/>
            <person name="Henrissat B."/>
            <person name="Herpoel-Gimbert I."/>
            <person name="Ruiz-Duenas F.J."/>
            <person name="Chevret D."/>
            <person name="Hainaut M."/>
            <person name="Lin J."/>
            <person name="Wang M."/>
            <person name="Pangilinan J."/>
            <person name="Lipzen A."/>
            <person name="Lesage-Meessen L."/>
            <person name="Navarro D."/>
            <person name="Riley R."/>
            <person name="Grigoriev I.V."/>
            <person name="Zhou S."/>
            <person name="Raouche S."/>
            <person name="Rosso M.N."/>
        </authorList>
    </citation>
    <scope>NUCLEOTIDE SEQUENCE [LARGE SCALE GENOMIC DNA]</scope>
    <source>
        <strain evidence="1 2">BRFM 1820</strain>
    </source>
</reference>
<proteinExistence type="predicted"/>
<protein>
    <submittedName>
        <fullName evidence="1">Uncharacterized protein</fullName>
    </submittedName>
</protein>